<dbReference type="OrthoDB" id="3647at2759"/>
<accession>A0A6A6UFI4</accession>
<dbReference type="InterPro" id="IPR029044">
    <property type="entry name" value="Nucleotide-diphossugar_trans"/>
</dbReference>
<dbReference type="PANTHER" id="PTHR32385">
    <property type="entry name" value="MANNOSYL PHOSPHORYLINOSITOL CERAMIDE SYNTHASE"/>
    <property type="match status" value="1"/>
</dbReference>
<dbReference type="AlphaFoldDB" id="A0A6A6UFI4"/>
<reference evidence="3" key="1">
    <citation type="journal article" date="2020" name="Stud. Mycol.">
        <title>101 Dothideomycetes genomes: a test case for predicting lifestyles and emergence of pathogens.</title>
        <authorList>
            <person name="Haridas S."/>
            <person name="Albert R."/>
            <person name="Binder M."/>
            <person name="Bloem J."/>
            <person name="Labutti K."/>
            <person name="Salamov A."/>
            <person name="Andreopoulos B."/>
            <person name="Baker S."/>
            <person name="Barry K."/>
            <person name="Bills G."/>
            <person name="Bluhm B."/>
            <person name="Cannon C."/>
            <person name="Castanera R."/>
            <person name="Culley D."/>
            <person name="Daum C."/>
            <person name="Ezra D."/>
            <person name="Gonzalez J."/>
            <person name="Henrissat B."/>
            <person name="Kuo A."/>
            <person name="Liang C."/>
            <person name="Lipzen A."/>
            <person name="Lutzoni F."/>
            <person name="Magnuson J."/>
            <person name="Mondo S."/>
            <person name="Nolan M."/>
            <person name="Ohm R."/>
            <person name="Pangilinan J."/>
            <person name="Park H.-J."/>
            <person name="Ramirez L."/>
            <person name="Alfaro M."/>
            <person name="Sun H."/>
            <person name="Tritt A."/>
            <person name="Yoshinaga Y."/>
            <person name="Zwiers L.-H."/>
            <person name="Turgeon B."/>
            <person name="Goodwin S."/>
            <person name="Spatafora J."/>
            <person name="Crous P."/>
            <person name="Grigoriev I."/>
        </authorList>
    </citation>
    <scope>NUCLEOTIDE SEQUENCE</scope>
    <source>
        <strain evidence="3">CBS 115976</strain>
    </source>
</reference>
<comment type="similarity">
    <text evidence="1">Belongs to the glycosyltransferase 32 family.</text>
</comment>
<keyword evidence="2 3" id="KW-0808">Transferase</keyword>
<gene>
    <name evidence="3" type="ORF">BT63DRAFT_446669</name>
</gene>
<dbReference type="GO" id="GO:0051999">
    <property type="term" value="P:mannosyl-inositol phosphorylceramide biosynthetic process"/>
    <property type="evidence" value="ECO:0007669"/>
    <property type="project" value="TreeGrafter"/>
</dbReference>
<protein>
    <submittedName>
        <fullName evidence="3">Putative glycosyl transferase</fullName>
    </submittedName>
</protein>
<keyword evidence="4" id="KW-1185">Reference proteome</keyword>
<dbReference type="PANTHER" id="PTHR32385:SF15">
    <property type="entry name" value="INOSITOL PHOSPHOCERAMIDE MANNOSYLTRANSFERASE 1"/>
    <property type="match status" value="1"/>
</dbReference>
<dbReference type="InterPro" id="IPR007577">
    <property type="entry name" value="GlycoTrfase_DXD_sugar-bd_CS"/>
</dbReference>
<dbReference type="Gene3D" id="3.90.550.20">
    <property type="match status" value="1"/>
</dbReference>
<evidence type="ECO:0000256" key="1">
    <source>
        <dbReference type="ARBA" id="ARBA00009003"/>
    </source>
</evidence>
<dbReference type="GO" id="GO:0016020">
    <property type="term" value="C:membrane"/>
    <property type="evidence" value="ECO:0007669"/>
    <property type="project" value="GOC"/>
</dbReference>
<sequence length="326" mass="37222">MSTIIVANRRRRRRKALLILPALFAIVLLFHGYIRITYNILFRGPFIAHAFSEHLHVSKARDDFDITFNSYPTTPSNTLNTSLPVPPIMHQILLGSPKTNENVTIARKACVRMHPGYEFKLWTDDNAADFVAKEYPHLFDMWSSYRFTIQKADSLRYMVLYAYGGVFLDLDLECRRPLDPLRQFEFVAPAATPMGISNGFLMVAPKHPFMKFTLENLRSYNINWFGLPYATVMFSTGCHFLSTMQSIFPQRDSLRVLWGPNNLHRLSGAVTTPIFRHLGMSSWHAADGGVIISLFKPEIPPDHTHNWTGGLASNTDIKTETIDELE</sequence>
<dbReference type="InterPro" id="IPR051706">
    <property type="entry name" value="Glycosyltransferase_domain"/>
</dbReference>
<name>A0A6A6UFI4_9PEZI</name>
<evidence type="ECO:0000313" key="3">
    <source>
        <dbReference type="EMBL" id="KAF2670396.1"/>
    </source>
</evidence>
<dbReference type="EMBL" id="MU004234">
    <property type="protein sequence ID" value="KAF2670396.1"/>
    <property type="molecule type" value="Genomic_DNA"/>
</dbReference>
<dbReference type="Pfam" id="PF04488">
    <property type="entry name" value="Gly_transf_sug"/>
    <property type="match status" value="1"/>
</dbReference>
<dbReference type="GO" id="GO:0000030">
    <property type="term" value="F:mannosyltransferase activity"/>
    <property type="evidence" value="ECO:0007669"/>
    <property type="project" value="TreeGrafter"/>
</dbReference>
<proteinExistence type="inferred from homology"/>
<evidence type="ECO:0000256" key="2">
    <source>
        <dbReference type="ARBA" id="ARBA00022679"/>
    </source>
</evidence>
<dbReference type="SUPFAM" id="SSF53448">
    <property type="entry name" value="Nucleotide-diphospho-sugar transferases"/>
    <property type="match status" value="1"/>
</dbReference>
<evidence type="ECO:0000313" key="4">
    <source>
        <dbReference type="Proteomes" id="UP000799302"/>
    </source>
</evidence>
<dbReference type="Proteomes" id="UP000799302">
    <property type="component" value="Unassembled WGS sequence"/>
</dbReference>
<organism evidence="3 4">
    <name type="scientific">Microthyrium microscopicum</name>
    <dbReference type="NCBI Taxonomy" id="703497"/>
    <lineage>
        <taxon>Eukaryota</taxon>
        <taxon>Fungi</taxon>
        <taxon>Dikarya</taxon>
        <taxon>Ascomycota</taxon>
        <taxon>Pezizomycotina</taxon>
        <taxon>Dothideomycetes</taxon>
        <taxon>Dothideomycetes incertae sedis</taxon>
        <taxon>Microthyriales</taxon>
        <taxon>Microthyriaceae</taxon>
        <taxon>Microthyrium</taxon>
    </lineage>
</organism>